<sequence>MSETTEIKARREITFSDVGIPGVHATFQHEKQIWMAAPVLKARALFNRAQALADGAARAQKLLSRVVERHPELYLELRPALLALEGIAGRVPWGSALDKEIAAQAAARAAAKKRRSSGAKFTH</sequence>
<evidence type="ECO:0000313" key="1">
    <source>
        <dbReference type="EMBL" id="TWS20809.1"/>
    </source>
</evidence>
<accession>A0A5C5RCP7</accession>
<evidence type="ECO:0000313" key="2">
    <source>
        <dbReference type="Proteomes" id="UP000317291"/>
    </source>
</evidence>
<keyword evidence="2" id="KW-1185">Reference proteome</keyword>
<organism evidence="1 2">
    <name type="scientific">Tsukamurella asaccharolytica</name>
    <dbReference type="NCBI Taxonomy" id="2592067"/>
    <lineage>
        <taxon>Bacteria</taxon>
        <taxon>Bacillati</taxon>
        <taxon>Actinomycetota</taxon>
        <taxon>Actinomycetes</taxon>
        <taxon>Mycobacteriales</taxon>
        <taxon>Tsukamurellaceae</taxon>
        <taxon>Tsukamurella</taxon>
    </lineage>
</organism>
<comment type="caution">
    <text evidence="1">The sequence shown here is derived from an EMBL/GenBank/DDBJ whole genome shotgun (WGS) entry which is preliminary data.</text>
</comment>
<dbReference type="OrthoDB" id="9909487at2"/>
<dbReference type="EMBL" id="VIGW01000002">
    <property type="protein sequence ID" value="TWS20809.1"/>
    <property type="molecule type" value="Genomic_DNA"/>
</dbReference>
<protein>
    <submittedName>
        <fullName evidence="1">Uncharacterized protein</fullName>
    </submittedName>
</protein>
<reference evidence="1 2" key="1">
    <citation type="submission" date="2019-06" db="EMBL/GenBank/DDBJ databases">
        <title>Tsukamurella conjunctivitidis sp. nov., Tsukamurella assacharolytica sp. nov. and Tsukamurella sputae sp. nov. isolated from patients with conjunctivitis, bacteraemia (lymphoma) and respiratory infection (sputum) in Hong Kong.</title>
        <authorList>
            <person name="Teng J.L.L."/>
            <person name="Lee H.H."/>
            <person name="Fong J.Y.H."/>
            <person name="Fok K.M.N."/>
            <person name="Lau S.K.P."/>
            <person name="Woo P.C.Y."/>
        </authorList>
    </citation>
    <scope>NUCLEOTIDE SEQUENCE [LARGE SCALE GENOMIC DNA]</scope>
    <source>
        <strain evidence="1 2">HKU71</strain>
    </source>
</reference>
<dbReference type="RefSeq" id="WP_146560028.1">
    <property type="nucleotide sequence ID" value="NZ_VIGW01000002.1"/>
</dbReference>
<gene>
    <name evidence="1" type="ORF">FK529_05660</name>
</gene>
<proteinExistence type="predicted"/>
<name>A0A5C5RCP7_9ACTN</name>
<dbReference type="AlphaFoldDB" id="A0A5C5RCP7"/>
<dbReference type="Proteomes" id="UP000317291">
    <property type="component" value="Unassembled WGS sequence"/>
</dbReference>